<evidence type="ECO:0000313" key="2">
    <source>
        <dbReference type="EMBL" id="MFC0386262.1"/>
    </source>
</evidence>
<dbReference type="InterPro" id="IPR018764">
    <property type="entry name" value="RskA_C"/>
</dbReference>
<keyword evidence="3" id="KW-1185">Reference proteome</keyword>
<dbReference type="RefSeq" id="WP_377050557.1">
    <property type="nucleotide sequence ID" value="NZ_JBHLVZ010000025.1"/>
</dbReference>
<dbReference type="PANTHER" id="PTHR37461">
    <property type="entry name" value="ANTI-SIGMA-K FACTOR RSKA"/>
    <property type="match status" value="1"/>
</dbReference>
<gene>
    <name evidence="2" type="ORF">ACFFIC_11995</name>
</gene>
<organism evidence="2 3">
    <name type="scientific">Muricoccus vinaceus</name>
    <dbReference type="NCBI Taxonomy" id="424704"/>
    <lineage>
        <taxon>Bacteria</taxon>
        <taxon>Pseudomonadati</taxon>
        <taxon>Pseudomonadota</taxon>
        <taxon>Alphaproteobacteria</taxon>
        <taxon>Acetobacterales</taxon>
        <taxon>Roseomonadaceae</taxon>
        <taxon>Muricoccus</taxon>
    </lineage>
</organism>
<comment type="caution">
    <text evidence="2">The sequence shown here is derived from an EMBL/GenBank/DDBJ whole genome shotgun (WGS) entry which is preliminary data.</text>
</comment>
<dbReference type="PANTHER" id="PTHR37461:SF1">
    <property type="entry name" value="ANTI-SIGMA-K FACTOR RSKA"/>
    <property type="match status" value="1"/>
</dbReference>
<dbReference type="Pfam" id="PF10099">
    <property type="entry name" value="RskA_C"/>
    <property type="match status" value="1"/>
</dbReference>
<accession>A0ABV6IRN7</accession>
<proteinExistence type="predicted"/>
<sequence length="237" mass="24527">MIPSDPEALDALAAEHVLGTLDAREAAEVARALPVDAALRDAVARWEARLAPLADLAPPMAPPDGLWKRIDASVAKRSPAPVVPLRAVPGRAAPPRPGKFWKAWSAGATAVAAGLAAILFLRPADPPRMMTVLLTSRDQPAWLVEAEGGGLRLASLNPRPVEPGRVQQLWALPPGATAPTSLGLIPEGGQARVAPGLVRPEPGMLIEITLEPPGGSPTGRPTGPILFIGRLAPATGT</sequence>
<dbReference type="Proteomes" id="UP001589789">
    <property type="component" value="Unassembled WGS sequence"/>
</dbReference>
<evidence type="ECO:0000259" key="1">
    <source>
        <dbReference type="Pfam" id="PF10099"/>
    </source>
</evidence>
<feature type="domain" description="Anti-sigma K factor RskA C-terminal" evidence="1">
    <location>
        <begin position="105"/>
        <end position="225"/>
    </location>
</feature>
<evidence type="ECO:0000313" key="3">
    <source>
        <dbReference type="Proteomes" id="UP001589789"/>
    </source>
</evidence>
<reference evidence="2 3" key="1">
    <citation type="submission" date="2024-09" db="EMBL/GenBank/DDBJ databases">
        <authorList>
            <person name="Sun Q."/>
            <person name="Mori K."/>
        </authorList>
    </citation>
    <scope>NUCLEOTIDE SEQUENCE [LARGE SCALE GENOMIC DNA]</scope>
    <source>
        <strain evidence="2 3">CCM 7468</strain>
    </source>
</reference>
<name>A0ABV6IRN7_9PROT</name>
<protein>
    <submittedName>
        <fullName evidence="2">Anti-sigma factor domain-containing protein</fullName>
    </submittedName>
</protein>
<dbReference type="EMBL" id="JBHLVZ010000025">
    <property type="protein sequence ID" value="MFC0386262.1"/>
    <property type="molecule type" value="Genomic_DNA"/>
</dbReference>
<dbReference type="InterPro" id="IPR051474">
    <property type="entry name" value="Anti-sigma-K/W_factor"/>
</dbReference>